<sequence>MSREARYLEEAKDFYQSGKFSSAGIYVRKVLRRDPDNVEAQVLSGHLAFRNGEFPQAMSAYLKALQLGYQADESTTLNLVSLYERQEAFFDAVKLLKPLVEKAPEALSLQFRLGMNASKTGDMALAESGLLAALSSTEHAAQASLNLGHVYKAKGDTDKAAAYYHDYIRLAPSQQATAYWSLADLKNYRFTEQDEAALKANIASEAFSQASQSLFHFALNRVYEQQQATEQAFEAVRVANQLMRPQRPFKKEAFTQLVTSLKSAKVTPRLEETSGPWTPIFIVGMPRSGTTLCEQILASHTQVAATDELPFIERLALSLEIKGGYGAMLPQLSGELIAEMRQRYIEQVNQYLEAQGVESPTLVIDKNPNNFLHIGLIKTLFPEAKVINVIRDARDNAMGVYKQHFSHGHDYSYHLDDICHYWQQYLELMQHWQQVYGDSLYHLCFEALVKQPDQQIPAMLDYAGLGFEPACLKFYESKRSVLTPSASQVRRPMNVKAIGQSEVYASFIPNAYRTLTEIADNARHTFLS</sequence>
<dbReference type="EMBL" id="CP022272">
    <property type="protein sequence ID" value="ASJ97513.1"/>
    <property type="molecule type" value="Genomic_DNA"/>
</dbReference>
<keyword evidence="2" id="KW-0802">TPR repeat</keyword>
<dbReference type="AlphaFoldDB" id="A0AAC9U0Y7"/>
<dbReference type="SUPFAM" id="SSF52540">
    <property type="entry name" value="P-loop containing nucleoside triphosphate hydrolases"/>
    <property type="match status" value="1"/>
</dbReference>
<dbReference type="SUPFAM" id="SSF48452">
    <property type="entry name" value="TPR-like"/>
    <property type="match status" value="1"/>
</dbReference>
<reference evidence="3 4" key="1">
    <citation type="submission" date="2017-06" db="EMBL/GenBank/DDBJ databases">
        <title>Complete genome sequence of Shewanella marisflavi EP1 associated with anaerobic 2,4-dinitrotoluene reduction and salt tolerance.</title>
        <authorList>
            <person name="Huang J."/>
        </authorList>
    </citation>
    <scope>NUCLEOTIDE SEQUENCE [LARGE SCALE GENOMIC DNA]</scope>
    <source>
        <strain evidence="3 4">EP1</strain>
    </source>
</reference>
<dbReference type="InterPro" id="IPR026634">
    <property type="entry name" value="TPST-like"/>
</dbReference>
<feature type="repeat" description="TPR" evidence="2">
    <location>
        <begin position="141"/>
        <end position="174"/>
    </location>
</feature>
<evidence type="ECO:0000313" key="4">
    <source>
        <dbReference type="Proteomes" id="UP000198233"/>
    </source>
</evidence>
<organism evidence="3 4">
    <name type="scientific">Shewanella marisflavi</name>
    <dbReference type="NCBI Taxonomy" id="260364"/>
    <lineage>
        <taxon>Bacteria</taxon>
        <taxon>Pseudomonadati</taxon>
        <taxon>Pseudomonadota</taxon>
        <taxon>Gammaproteobacteria</taxon>
        <taxon>Alteromonadales</taxon>
        <taxon>Shewanellaceae</taxon>
        <taxon>Shewanella</taxon>
    </lineage>
</organism>
<dbReference type="InterPro" id="IPR011990">
    <property type="entry name" value="TPR-like_helical_dom_sf"/>
</dbReference>
<dbReference type="SMART" id="SM00028">
    <property type="entry name" value="TPR"/>
    <property type="match status" value="3"/>
</dbReference>
<dbReference type="Gene3D" id="3.40.50.300">
    <property type="entry name" value="P-loop containing nucleotide triphosphate hydrolases"/>
    <property type="match status" value="1"/>
</dbReference>
<dbReference type="InterPro" id="IPR027417">
    <property type="entry name" value="P-loop_NTPase"/>
</dbReference>
<dbReference type="PANTHER" id="PTHR12788">
    <property type="entry name" value="PROTEIN-TYROSINE SULFOTRANSFERASE 2"/>
    <property type="match status" value="1"/>
</dbReference>
<dbReference type="Gene3D" id="1.25.40.10">
    <property type="entry name" value="Tetratricopeptide repeat domain"/>
    <property type="match status" value="1"/>
</dbReference>
<dbReference type="Proteomes" id="UP000198233">
    <property type="component" value="Chromosome"/>
</dbReference>
<dbReference type="KEGG" id="smav:CFF01_13520"/>
<evidence type="ECO:0000256" key="1">
    <source>
        <dbReference type="ARBA" id="ARBA00022679"/>
    </source>
</evidence>
<proteinExistence type="predicted"/>
<dbReference type="PROSITE" id="PS50005">
    <property type="entry name" value="TPR"/>
    <property type="match status" value="1"/>
</dbReference>
<evidence type="ECO:0000256" key="2">
    <source>
        <dbReference type="PROSITE-ProRule" id="PRU00339"/>
    </source>
</evidence>
<dbReference type="RefSeq" id="WP_088905139.1">
    <property type="nucleotide sequence ID" value="NZ_CP022272.1"/>
</dbReference>
<accession>A0AAC9U0Y7</accession>
<protein>
    <submittedName>
        <fullName evidence="3">Sulfotransferase</fullName>
    </submittedName>
</protein>
<dbReference type="Pfam" id="PF13469">
    <property type="entry name" value="Sulfotransfer_3"/>
    <property type="match status" value="1"/>
</dbReference>
<evidence type="ECO:0000313" key="3">
    <source>
        <dbReference type="EMBL" id="ASJ97513.1"/>
    </source>
</evidence>
<dbReference type="Pfam" id="PF13432">
    <property type="entry name" value="TPR_16"/>
    <property type="match status" value="2"/>
</dbReference>
<keyword evidence="1" id="KW-0808">Transferase</keyword>
<dbReference type="PANTHER" id="PTHR12788:SF10">
    <property type="entry name" value="PROTEIN-TYROSINE SULFOTRANSFERASE"/>
    <property type="match status" value="1"/>
</dbReference>
<dbReference type="InterPro" id="IPR019734">
    <property type="entry name" value="TPR_rpt"/>
</dbReference>
<gene>
    <name evidence="3" type="ORF">CFF01_13520</name>
</gene>
<dbReference type="GO" id="GO:0008476">
    <property type="term" value="F:protein-tyrosine sulfotransferase activity"/>
    <property type="evidence" value="ECO:0007669"/>
    <property type="project" value="InterPro"/>
</dbReference>
<name>A0AAC9U0Y7_9GAMM</name>